<evidence type="ECO:0000313" key="2">
    <source>
        <dbReference type="EMBL" id="VFJ60367.1"/>
    </source>
</evidence>
<dbReference type="InterPro" id="IPR025427">
    <property type="entry name" value="DUF4160"/>
</dbReference>
<proteinExistence type="predicted"/>
<dbReference type="InterPro" id="IPR036782">
    <property type="entry name" value="NE0471-like_N"/>
</dbReference>
<gene>
    <name evidence="1" type="ORF">BECKFM1743A_GA0114220_102241</name>
    <name evidence="3" type="ORF">BECKFM1743B_GA0114221_102558</name>
    <name evidence="2" type="ORF">BECKFM1743C_GA0114222_102712</name>
</gene>
<evidence type="ECO:0000313" key="1">
    <source>
        <dbReference type="EMBL" id="VFJ58717.1"/>
    </source>
</evidence>
<dbReference type="AlphaFoldDB" id="A0A450SXJ8"/>
<sequence>MPEISRFYGIIISIFYDEHNPPHFHARYGKDKVAIDIGTLEVLEGKIPPRALKMVREGRHPDISGNSCAGGNLRKPINRPRRFCPWIEPEEQLMLHDVVSAVHEGGYRIAITFDDGKKGVVDFSEYLLKGGVFDRFNDIGFFKDFRVNDELGTLTWRHDIDIAPEKLYSKATGGPLPEWMEANRKSQRKAEIPA</sequence>
<protein>
    <recommendedName>
        <fullName evidence="4">DUF4160 domain-containing protein</fullName>
    </recommendedName>
</protein>
<reference evidence="1" key="1">
    <citation type="submission" date="2019-02" db="EMBL/GenBank/DDBJ databases">
        <authorList>
            <person name="Gruber-Vodicka R. H."/>
            <person name="Seah K. B. B."/>
        </authorList>
    </citation>
    <scope>NUCLEOTIDE SEQUENCE</scope>
    <source>
        <strain evidence="1">BECK_BZ163</strain>
        <strain evidence="3">BECK_BZ164</strain>
        <strain evidence="2">BECK_BZ165</strain>
    </source>
</reference>
<evidence type="ECO:0000313" key="3">
    <source>
        <dbReference type="EMBL" id="VFK12814.1"/>
    </source>
</evidence>
<name>A0A450SXJ8_9GAMM</name>
<dbReference type="EMBL" id="CAADFA010000271">
    <property type="protein sequence ID" value="VFJ60367.1"/>
    <property type="molecule type" value="Genomic_DNA"/>
</dbReference>
<dbReference type="InterPro" id="IPR018841">
    <property type="entry name" value="DUF2442"/>
</dbReference>
<dbReference type="Pfam" id="PF10387">
    <property type="entry name" value="DUF2442"/>
    <property type="match status" value="1"/>
</dbReference>
<dbReference type="SUPFAM" id="SSF143880">
    <property type="entry name" value="NE0471 N-terminal domain-like"/>
    <property type="match status" value="1"/>
</dbReference>
<accession>A0A450SXJ8</accession>
<dbReference type="EMBL" id="CAADFL010000255">
    <property type="protein sequence ID" value="VFK12814.1"/>
    <property type="molecule type" value="Genomic_DNA"/>
</dbReference>
<dbReference type="EMBL" id="CAADEZ010000224">
    <property type="protein sequence ID" value="VFJ58717.1"/>
    <property type="molecule type" value="Genomic_DNA"/>
</dbReference>
<organism evidence="1">
    <name type="scientific">Candidatus Kentrum sp. FM</name>
    <dbReference type="NCBI Taxonomy" id="2126340"/>
    <lineage>
        <taxon>Bacteria</taxon>
        <taxon>Pseudomonadati</taxon>
        <taxon>Pseudomonadota</taxon>
        <taxon>Gammaproteobacteria</taxon>
        <taxon>Candidatus Kentrum</taxon>
    </lineage>
</organism>
<dbReference type="Pfam" id="PF13711">
    <property type="entry name" value="DUF4160"/>
    <property type="match status" value="1"/>
</dbReference>
<evidence type="ECO:0008006" key="4">
    <source>
        <dbReference type="Google" id="ProtNLM"/>
    </source>
</evidence>
<dbReference type="Gene3D" id="3.30.2020.10">
    <property type="entry name" value="NE0471-like N-terminal domain"/>
    <property type="match status" value="1"/>
</dbReference>